<feature type="transmembrane region" description="Helical" evidence="1">
    <location>
        <begin position="37"/>
        <end position="56"/>
    </location>
</feature>
<keyword evidence="1" id="KW-0472">Membrane</keyword>
<accession>A0ABQ2BEE1</accession>
<organism evidence="2 3">
    <name type="scientific">Pedobacter mendelii</name>
    <dbReference type="NCBI Taxonomy" id="1908240"/>
    <lineage>
        <taxon>Bacteria</taxon>
        <taxon>Pseudomonadati</taxon>
        <taxon>Bacteroidota</taxon>
        <taxon>Sphingobacteriia</taxon>
        <taxon>Sphingobacteriales</taxon>
        <taxon>Sphingobacteriaceae</taxon>
        <taxon>Pedobacter</taxon>
    </lineage>
</organism>
<keyword evidence="1" id="KW-0812">Transmembrane</keyword>
<reference evidence="3" key="1">
    <citation type="journal article" date="2019" name="Int. J. Syst. Evol. Microbiol.">
        <title>The Global Catalogue of Microorganisms (GCM) 10K type strain sequencing project: providing services to taxonomists for standard genome sequencing and annotation.</title>
        <authorList>
            <consortium name="The Broad Institute Genomics Platform"/>
            <consortium name="The Broad Institute Genome Sequencing Center for Infectious Disease"/>
            <person name="Wu L."/>
            <person name="Ma J."/>
        </authorList>
    </citation>
    <scope>NUCLEOTIDE SEQUENCE [LARGE SCALE GENOMIC DNA]</scope>
    <source>
        <strain evidence="3">CCM 8939</strain>
    </source>
</reference>
<sequence length="120" mass="13396">MIRKILSVVIGYAIFVISSLLLFKISGQKPHADATNFFIIFTAIYGVLFSIFAGYVTQFFSKAQKLNVNYILATIIASFAVFSIFKSTGNHWTQILAIAIFAPISILGGMLSKYKMYKNH</sequence>
<proteinExistence type="predicted"/>
<evidence type="ECO:0000313" key="3">
    <source>
        <dbReference type="Proteomes" id="UP000645390"/>
    </source>
</evidence>
<evidence type="ECO:0000256" key="1">
    <source>
        <dbReference type="SAM" id="Phobius"/>
    </source>
</evidence>
<comment type="caution">
    <text evidence="2">The sequence shown here is derived from an EMBL/GenBank/DDBJ whole genome shotgun (WGS) entry which is preliminary data.</text>
</comment>
<dbReference type="RefSeq" id="WP_188412222.1">
    <property type="nucleotide sequence ID" value="NZ_BMDJ01000002.1"/>
</dbReference>
<name>A0ABQ2BEE1_9SPHI</name>
<protein>
    <submittedName>
        <fullName evidence="2">Uncharacterized protein</fullName>
    </submittedName>
</protein>
<keyword evidence="1" id="KW-1133">Transmembrane helix</keyword>
<dbReference type="Proteomes" id="UP000645390">
    <property type="component" value="Unassembled WGS sequence"/>
</dbReference>
<evidence type="ECO:0000313" key="2">
    <source>
        <dbReference type="EMBL" id="GGI24040.1"/>
    </source>
</evidence>
<dbReference type="EMBL" id="BMDJ01000002">
    <property type="protein sequence ID" value="GGI24040.1"/>
    <property type="molecule type" value="Genomic_DNA"/>
</dbReference>
<feature type="transmembrane region" description="Helical" evidence="1">
    <location>
        <begin position="5"/>
        <end position="25"/>
    </location>
</feature>
<gene>
    <name evidence="2" type="ORF">GCM10008119_10670</name>
</gene>
<keyword evidence="3" id="KW-1185">Reference proteome</keyword>
<feature type="transmembrane region" description="Helical" evidence="1">
    <location>
        <begin position="91"/>
        <end position="111"/>
    </location>
</feature>
<feature type="transmembrane region" description="Helical" evidence="1">
    <location>
        <begin position="68"/>
        <end position="85"/>
    </location>
</feature>